<feature type="region of interest" description="Disordered" evidence="1">
    <location>
        <begin position="466"/>
        <end position="627"/>
    </location>
</feature>
<feature type="compositionally biased region" description="Polar residues" evidence="1">
    <location>
        <begin position="272"/>
        <end position="281"/>
    </location>
</feature>
<feature type="region of interest" description="Disordered" evidence="1">
    <location>
        <begin position="344"/>
        <end position="428"/>
    </location>
</feature>
<feature type="compositionally biased region" description="Polar residues" evidence="1">
    <location>
        <begin position="466"/>
        <end position="497"/>
    </location>
</feature>
<evidence type="ECO:0000313" key="2">
    <source>
        <dbReference type="EMBL" id="GAA5810476.1"/>
    </source>
</evidence>
<accession>A0ABP9YUD0</accession>
<name>A0ABP9YUD0_9FUNG</name>
<protein>
    <recommendedName>
        <fullName evidence="4">FAR1 domain-containing protein</fullName>
    </recommendedName>
</protein>
<feature type="region of interest" description="Disordered" evidence="1">
    <location>
        <begin position="262"/>
        <end position="314"/>
    </location>
</feature>
<feature type="compositionally biased region" description="Polar residues" evidence="1">
    <location>
        <begin position="568"/>
        <end position="602"/>
    </location>
</feature>
<feature type="compositionally biased region" description="Pro residues" evidence="1">
    <location>
        <begin position="617"/>
        <end position="627"/>
    </location>
</feature>
<evidence type="ECO:0000256" key="1">
    <source>
        <dbReference type="SAM" id="MobiDB-lite"/>
    </source>
</evidence>
<proteinExistence type="predicted"/>
<sequence length="627" mass="72767">MTKRPPPSTQVTGEQNTFIQHPTHQSLSPERQQEQAIMLEPFYERLIGTTFDHSTKAIEHCRDLCAEFGFTVKQEASTHRNIYVYCSREGLPDSLRNPKVNPQRKRPSKRCDCKWRVVLYENENHWEFRKSLNPDAGKHNHELMRPEEIERSWPKEVTVLICELARLRITTQDIRNRVRGQFPNIHWNERRFYNRLSEERQKIKQRDTTERTHQLTEIWSKVCMATAGNDDLYQFVKQEMLMLFQSLCETAQIDPQSFPSPSILLKGDECNSEPTSPSSVGHDSHSTGADAYDTNTDYDSKRKSPSSQKSMKQCTNKGYIPVEIPKQVYYIKVHNQRQLHEAQLLKHQRRSRTYSEDANTPNLLEPPRKLSRKGKERLTSDDTLPSDSLQPLTITQNYANNDRLNTPTPHAGIPRRQDNIQQHQQQQQQILPATQFVYYENRNMSLDSSLSGYVHSSFQSNYNMNSSPSTPGFNNQDLTFSFDSSMNRNNGESSESDPNLHPVLHQKQPPKKSVNNIMPQSQQQMYSNNNKQPQPPPPPSSSQQQQMHLIYESPKDNSMRSIMPDPQQPYQRQQGLYMRQPSSPNQHHVTNTILPMYQQQQLPPDALRLNNMHHQNLPPPPPPPPPQ</sequence>
<feature type="compositionally biased region" description="Polar residues" evidence="1">
    <location>
        <begin position="381"/>
        <end position="408"/>
    </location>
</feature>
<organism evidence="2 3">
    <name type="scientific">Mucor flavus</name>
    <dbReference type="NCBI Taxonomy" id="439312"/>
    <lineage>
        <taxon>Eukaryota</taxon>
        <taxon>Fungi</taxon>
        <taxon>Fungi incertae sedis</taxon>
        <taxon>Mucoromycota</taxon>
        <taxon>Mucoromycotina</taxon>
        <taxon>Mucoromycetes</taxon>
        <taxon>Mucorales</taxon>
        <taxon>Mucorineae</taxon>
        <taxon>Mucoraceae</taxon>
        <taxon>Mucor</taxon>
    </lineage>
</organism>
<dbReference type="EMBL" id="BAABUK010000007">
    <property type="protein sequence ID" value="GAA5810476.1"/>
    <property type="molecule type" value="Genomic_DNA"/>
</dbReference>
<feature type="compositionally biased region" description="Polar residues" evidence="1">
    <location>
        <begin position="513"/>
        <end position="531"/>
    </location>
</feature>
<keyword evidence="3" id="KW-1185">Reference proteome</keyword>
<reference evidence="2 3" key="1">
    <citation type="submission" date="2024-04" db="EMBL/GenBank/DDBJ databases">
        <title>genome sequences of Mucor flavus KT1a and Helicostylum pulchrum KT1b strains isolated from the surface of a dry-aged beef.</title>
        <authorList>
            <person name="Toyotome T."/>
            <person name="Hosono M."/>
            <person name="Torimaru M."/>
            <person name="Fukuda K."/>
            <person name="Mikami N."/>
        </authorList>
    </citation>
    <scope>NUCLEOTIDE SEQUENCE [LARGE SCALE GENOMIC DNA]</scope>
    <source>
        <strain evidence="2 3">KT1a</strain>
    </source>
</reference>
<dbReference type="Proteomes" id="UP001473302">
    <property type="component" value="Unassembled WGS sequence"/>
</dbReference>
<gene>
    <name evidence="2" type="ORF">MFLAVUS_003897</name>
</gene>
<evidence type="ECO:0008006" key="4">
    <source>
        <dbReference type="Google" id="ProtNLM"/>
    </source>
</evidence>
<feature type="compositionally biased region" description="Polar residues" evidence="1">
    <location>
        <begin position="305"/>
        <end position="314"/>
    </location>
</feature>
<comment type="caution">
    <text evidence="2">The sequence shown here is derived from an EMBL/GenBank/DDBJ whole genome shotgun (WGS) entry which is preliminary data.</text>
</comment>
<evidence type="ECO:0000313" key="3">
    <source>
        <dbReference type="Proteomes" id="UP001473302"/>
    </source>
</evidence>